<gene>
    <name evidence="1" type="ORF">GCM10007167_27020</name>
</gene>
<name>A0A919DHR5_9GAMM</name>
<dbReference type="EMBL" id="BNCF01000021">
    <property type="protein sequence ID" value="GHE43905.1"/>
    <property type="molecule type" value="Genomic_DNA"/>
</dbReference>
<sequence length="41" mass="4778">MPQDYFDHACRDGFGRHTPHLLGEALGWHRRFVGTGPMRRV</sequence>
<evidence type="ECO:0000313" key="2">
    <source>
        <dbReference type="Proteomes" id="UP000636453"/>
    </source>
</evidence>
<proteinExistence type="predicted"/>
<protein>
    <submittedName>
        <fullName evidence="1">Uncharacterized protein</fullName>
    </submittedName>
</protein>
<evidence type="ECO:0000313" key="1">
    <source>
        <dbReference type="EMBL" id="GHE43905.1"/>
    </source>
</evidence>
<keyword evidence="2" id="KW-1185">Reference proteome</keyword>
<dbReference type="Proteomes" id="UP000636453">
    <property type="component" value="Unassembled WGS sequence"/>
</dbReference>
<reference evidence="1" key="1">
    <citation type="journal article" date="2014" name="Int. J. Syst. Evol. Microbiol.">
        <title>Complete genome sequence of Corynebacterium casei LMG S-19264T (=DSM 44701T), isolated from a smear-ripened cheese.</title>
        <authorList>
            <consortium name="US DOE Joint Genome Institute (JGI-PGF)"/>
            <person name="Walter F."/>
            <person name="Albersmeier A."/>
            <person name="Kalinowski J."/>
            <person name="Ruckert C."/>
        </authorList>
    </citation>
    <scope>NUCLEOTIDE SEQUENCE</scope>
    <source>
        <strain evidence="1">KCTC 32020</strain>
    </source>
</reference>
<dbReference type="AlphaFoldDB" id="A0A919DHR5"/>
<comment type="caution">
    <text evidence="1">The sequence shown here is derived from an EMBL/GenBank/DDBJ whole genome shotgun (WGS) entry which is preliminary data.</text>
</comment>
<accession>A0A919DHR5</accession>
<reference evidence="1" key="2">
    <citation type="submission" date="2020-09" db="EMBL/GenBank/DDBJ databases">
        <authorList>
            <person name="Sun Q."/>
            <person name="Kim S."/>
        </authorList>
    </citation>
    <scope>NUCLEOTIDE SEQUENCE</scope>
    <source>
        <strain evidence="1">KCTC 32020</strain>
    </source>
</reference>
<organism evidence="1 2">
    <name type="scientific">Vulcaniibacterium thermophilum</name>
    <dbReference type="NCBI Taxonomy" id="1169913"/>
    <lineage>
        <taxon>Bacteria</taxon>
        <taxon>Pseudomonadati</taxon>
        <taxon>Pseudomonadota</taxon>
        <taxon>Gammaproteobacteria</taxon>
        <taxon>Lysobacterales</taxon>
        <taxon>Lysobacteraceae</taxon>
        <taxon>Vulcaniibacterium</taxon>
    </lineage>
</organism>